<name>A0ABQ8S428_PERAM</name>
<evidence type="ECO:0000313" key="2">
    <source>
        <dbReference type="EMBL" id="KAJ4428757.1"/>
    </source>
</evidence>
<accession>A0ABQ8S428</accession>
<sequence>MADLCEGGNEPSGSLKARRFNLELSFLRNDGKTAELHLPVGLNITAALTSPTSRPSTEGSAENFPPVSTGVAGEIREELTPFMYRRQTGLNVERRRE</sequence>
<keyword evidence="3" id="KW-1185">Reference proteome</keyword>
<protein>
    <submittedName>
        <fullName evidence="2">Uncharacterized protein</fullName>
    </submittedName>
</protein>
<feature type="compositionally biased region" description="Polar residues" evidence="1">
    <location>
        <begin position="50"/>
        <end position="60"/>
    </location>
</feature>
<evidence type="ECO:0000313" key="3">
    <source>
        <dbReference type="Proteomes" id="UP001148838"/>
    </source>
</evidence>
<comment type="caution">
    <text evidence="2">The sequence shown here is derived from an EMBL/GenBank/DDBJ whole genome shotgun (WGS) entry which is preliminary data.</text>
</comment>
<feature type="region of interest" description="Disordered" evidence="1">
    <location>
        <begin position="50"/>
        <end position="71"/>
    </location>
</feature>
<reference evidence="2 3" key="1">
    <citation type="journal article" date="2022" name="Allergy">
        <title>Genome assembly and annotation of Periplaneta americana reveal a comprehensive cockroach allergen profile.</title>
        <authorList>
            <person name="Wang L."/>
            <person name="Xiong Q."/>
            <person name="Saelim N."/>
            <person name="Wang L."/>
            <person name="Nong W."/>
            <person name="Wan A.T."/>
            <person name="Shi M."/>
            <person name="Liu X."/>
            <person name="Cao Q."/>
            <person name="Hui J.H.L."/>
            <person name="Sookrung N."/>
            <person name="Leung T.F."/>
            <person name="Tungtrongchitr A."/>
            <person name="Tsui S.K.W."/>
        </authorList>
    </citation>
    <scope>NUCLEOTIDE SEQUENCE [LARGE SCALE GENOMIC DNA]</scope>
    <source>
        <strain evidence="2">PWHHKU_190912</strain>
    </source>
</reference>
<gene>
    <name evidence="2" type="ORF">ANN_25750</name>
</gene>
<proteinExistence type="predicted"/>
<dbReference type="EMBL" id="JAJSOF020000036">
    <property type="protein sequence ID" value="KAJ4428757.1"/>
    <property type="molecule type" value="Genomic_DNA"/>
</dbReference>
<dbReference type="Proteomes" id="UP001148838">
    <property type="component" value="Unassembled WGS sequence"/>
</dbReference>
<evidence type="ECO:0000256" key="1">
    <source>
        <dbReference type="SAM" id="MobiDB-lite"/>
    </source>
</evidence>
<organism evidence="2 3">
    <name type="scientific">Periplaneta americana</name>
    <name type="common">American cockroach</name>
    <name type="synonym">Blatta americana</name>
    <dbReference type="NCBI Taxonomy" id="6978"/>
    <lineage>
        <taxon>Eukaryota</taxon>
        <taxon>Metazoa</taxon>
        <taxon>Ecdysozoa</taxon>
        <taxon>Arthropoda</taxon>
        <taxon>Hexapoda</taxon>
        <taxon>Insecta</taxon>
        <taxon>Pterygota</taxon>
        <taxon>Neoptera</taxon>
        <taxon>Polyneoptera</taxon>
        <taxon>Dictyoptera</taxon>
        <taxon>Blattodea</taxon>
        <taxon>Blattoidea</taxon>
        <taxon>Blattidae</taxon>
        <taxon>Blattinae</taxon>
        <taxon>Periplaneta</taxon>
    </lineage>
</organism>